<gene>
    <name evidence="1" type="ORF">H1D24_39890</name>
</gene>
<proteinExistence type="predicted"/>
<dbReference type="GO" id="GO:0008168">
    <property type="term" value="F:methyltransferase activity"/>
    <property type="evidence" value="ECO:0007669"/>
    <property type="project" value="UniProtKB-KW"/>
</dbReference>
<evidence type="ECO:0000313" key="1">
    <source>
        <dbReference type="EMBL" id="MBA2951760.1"/>
    </source>
</evidence>
<dbReference type="GO" id="GO:0032259">
    <property type="term" value="P:methylation"/>
    <property type="evidence" value="ECO:0007669"/>
    <property type="project" value="UniProtKB-KW"/>
</dbReference>
<dbReference type="Gene3D" id="3.40.50.150">
    <property type="entry name" value="Vaccinia Virus protein VP39"/>
    <property type="match status" value="1"/>
</dbReference>
<keyword evidence="1" id="KW-0808">Transferase</keyword>
<sequence length="275" mass="29946">MASSGEYNSLGLDRPHSARMYDYYLGGKTNYAPDREAARKTLEVNPDIPVAARENRAFIHRVTRVLARDYGIRQWLDVGTGIPTSPNLHEVAQAIAPEARVVYVDNDPIVLAHARALLTSTPQGRTGYIQADVNDPDSIIASEKLAKTLDLSQPVTLSLMGVLHFITDDADAHGIVRRLIDALPSGSALALSHVTPDFNAQAWEKFAQITQAAGIPTRFRSKTEVEKFFSGLDLLAPGVVVCHRWRPGGGEELPRIGTDVTDAQVSLWGGVAFKP</sequence>
<name>A0A7W0DV35_9ACTN</name>
<dbReference type="Proteomes" id="UP000545761">
    <property type="component" value="Unassembled WGS sequence"/>
</dbReference>
<protein>
    <submittedName>
        <fullName evidence="1">SAM-dependent methyltransferase</fullName>
    </submittedName>
</protein>
<dbReference type="EMBL" id="JACEHE010000054">
    <property type="protein sequence ID" value="MBA2951760.1"/>
    <property type="molecule type" value="Genomic_DNA"/>
</dbReference>
<accession>A0A7W0DV35</accession>
<dbReference type="AlphaFoldDB" id="A0A7W0DV35"/>
<keyword evidence="1" id="KW-0489">Methyltransferase</keyword>
<dbReference type="Pfam" id="PF04672">
    <property type="entry name" value="Methyltransf_19"/>
    <property type="match status" value="1"/>
</dbReference>
<reference evidence="1 2" key="1">
    <citation type="submission" date="2020-07" db="EMBL/GenBank/DDBJ databases">
        <title>Streptomyces isolated from Indian soil.</title>
        <authorList>
            <person name="Mandal S."/>
            <person name="Maiti P.K."/>
        </authorList>
    </citation>
    <scope>NUCLEOTIDE SEQUENCE [LARGE SCALE GENOMIC DNA]</scope>
    <source>
        <strain evidence="1 2">PSKA28</strain>
    </source>
</reference>
<comment type="caution">
    <text evidence="1">The sequence shown here is derived from an EMBL/GenBank/DDBJ whole genome shotgun (WGS) entry which is preliminary data.</text>
</comment>
<dbReference type="InterPro" id="IPR029063">
    <property type="entry name" value="SAM-dependent_MTases_sf"/>
</dbReference>
<dbReference type="RefSeq" id="WP_181662671.1">
    <property type="nucleotide sequence ID" value="NZ_JACEHE010000054.1"/>
</dbReference>
<evidence type="ECO:0000313" key="2">
    <source>
        <dbReference type="Proteomes" id="UP000545761"/>
    </source>
</evidence>
<dbReference type="SUPFAM" id="SSF53335">
    <property type="entry name" value="S-adenosyl-L-methionine-dependent methyltransferases"/>
    <property type="match status" value="1"/>
</dbReference>
<dbReference type="InterPro" id="IPR006764">
    <property type="entry name" value="SAM_dep_MeTrfase_SAV2177_type"/>
</dbReference>
<organism evidence="1 2">
    <name type="scientific">Streptomyces himalayensis subsp. himalayensis</name>
    <dbReference type="NCBI Taxonomy" id="2756131"/>
    <lineage>
        <taxon>Bacteria</taxon>
        <taxon>Bacillati</taxon>
        <taxon>Actinomycetota</taxon>
        <taxon>Actinomycetes</taxon>
        <taxon>Kitasatosporales</taxon>
        <taxon>Streptomycetaceae</taxon>
        <taxon>Streptomyces</taxon>
        <taxon>Streptomyces himalayensis</taxon>
    </lineage>
</organism>
<dbReference type="PIRSF" id="PIRSF017393">
    <property type="entry name" value="MTase_SAV2177"/>
    <property type="match status" value="1"/>
</dbReference>